<comment type="similarity">
    <text evidence="2">Belongs to the short-chain dehydrogenases/reductases (SDR) family.</text>
</comment>
<keyword evidence="1" id="KW-0560">Oxidoreductase</keyword>
<evidence type="ECO:0000256" key="2">
    <source>
        <dbReference type="RuleBase" id="RU000363"/>
    </source>
</evidence>
<dbReference type="EMBL" id="VJZA01000006">
    <property type="protein sequence ID" value="TVT24601.1"/>
    <property type="molecule type" value="Genomic_DNA"/>
</dbReference>
<dbReference type="GO" id="GO:0016491">
    <property type="term" value="F:oxidoreductase activity"/>
    <property type="evidence" value="ECO:0007669"/>
    <property type="project" value="UniProtKB-KW"/>
</dbReference>
<dbReference type="InterPro" id="IPR002347">
    <property type="entry name" value="SDR_fam"/>
</dbReference>
<gene>
    <name evidence="3" type="ORF">FNH06_06435</name>
</gene>
<dbReference type="PRINTS" id="PR00081">
    <property type="entry name" value="GDHRDH"/>
</dbReference>
<comment type="caution">
    <text evidence="3">The sequence shown here is derived from an EMBL/GenBank/DDBJ whole genome shotgun (WGS) entry which is preliminary data.</text>
</comment>
<evidence type="ECO:0000313" key="3">
    <source>
        <dbReference type="EMBL" id="TVT24601.1"/>
    </source>
</evidence>
<protein>
    <submittedName>
        <fullName evidence="3">SDR family NAD(P)-dependent oxidoreductase</fullName>
    </submittedName>
</protein>
<dbReference type="NCBIfam" id="NF004846">
    <property type="entry name" value="PRK06197.1"/>
    <property type="match status" value="1"/>
</dbReference>
<organism evidence="3 4">
    <name type="scientific">Amycolatopsis acidiphila</name>
    <dbReference type="NCBI Taxonomy" id="715473"/>
    <lineage>
        <taxon>Bacteria</taxon>
        <taxon>Bacillati</taxon>
        <taxon>Actinomycetota</taxon>
        <taxon>Actinomycetes</taxon>
        <taxon>Pseudonocardiales</taxon>
        <taxon>Pseudonocardiaceae</taxon>
        <taxon>Amycolatopsis</taxon>
    </lineage>
</organism>
<keyword evidence="4" id="KW-1185">Reference proteome</keyword>
<dbReference type="AlphaFoldDB" id="A0A558AK77"/>
<dbReference type="InterPro" id="IPR036291">
    <property type="entry name" value="NAD(P)-bd_dom_sf"/>
</dbReference>
<evidence type="ECO:0000313" key="4">
    <source>
        <dbReference type="Proteomes" id="UP000318578"/>
    </source>
</evidence>
<reference evidence="3 4" key="1">
    <citation type="submission" date="2019-07" db="EMBL/GenBank/DDBJ databases">
        <title>New species of Amycolatopsis and Streptomyces.</title>
        <authorList>
            <person name="Duangmal K."/>
            <person name="Teo W.F.A."/>
            <person name="Lipun K."/>
        </authorList>
    </citation>
    <scope>NUCLEOTIDE SEQUENCE [LARGE SCALE GENOMIC DNA]</scope>
    <source>
        <strain evidence="3 4">JCM 30562</strain>
    </source>
</reference>
<name>A0A558AK77_9PSEU</name>
<dbReference type="PRINTS" id="PR00080">
    <property type="entry name" value="SDRFAMILY"/>
</dbReference>
<sequence>MSPQLWTADDVPSQHGRVAVVTGANTGLGFQVASVLARSGAEVVLACRDPTKAAAAAERIRAATPDATVTTLQVDLTSQESVRRAAGQLAYDRIDLLVNNAGGFRAHRELTEDGFESTFAANHLGPFALTGLLLGRLLRAENSRVVTVSSVAHRRGRIDFDDLQSEHEFRSGKVYAQSKLANLMFSYALQRRLAVAGASTVAVAAHPGNARTGLGRELNPFARFLLGPHAKALTSWFLQQPEIAALAMVRAATDPEARGRDLYGPSGPWQFTGHPVRVEPDARAHDTDAQERLWQASERLTGVTYQFTRTANRCDCTHRTEMS</sequence>
<dbReference type="RefSeq" id="WP_144635105.1">
    <property type="nucleotide sequence ID" value="NZ_BNAX01000009.1"/>
</dbReference>
<dbReference type="SUPFAM" id="SSF51735">
    <property type="entry name" value="NAD(P)-binding Rossmann-fold domains"/>
    <property type="match status" value="1"/>
</dbReference>
<proteinExistence type="inferred from homology"/>
<accession>A0A558AK77</accession>
<dbReference type="Pfam" id="PF00106">
    <property type="entry name" value="adh_short"/>
    <property type="match status" value="1"/>
</dbReference>
<dbReference type="PANTHER" id="PTHR43157">
    <property type="entry name" value="PHOSPHATIDYLINOSITOL-GLYCAN BIOSYNTHESIS CLASS F PROTEIN-RELATED"/>
    <property type="match status" value="1"/>
</dbReference>
<dbReference type="Proteomes" id="UP000318578">
    <property type="component" value="Unassembled WGS sequence"/>
</dbReference>
<dbReference type="OrthoDB" id="4577644at2"/>
<dbReference type="Gene3D" id="3.40.50.720">
    <property type="entry name" value="NAD(P)-binding Rossmann-like Domain"/>
    <property type="match status" value="1"/>
</dbReference>
<evidence type="ECO:0000256" key="1">
    <source>
        <dbReference type="ARBA" id="ARBA00023002"/>
    </source>
</evidence>
<dbReference type="PANTHER" id="PTHR43157:SF31">
    <property type="entry name" value="PHOSPHATIDYLINOSITOL-GLYCAN BIOSYNTHESIS CLASS F PROTEIN"/>
    <property type="match status" value="1"/>
</dbReference>